<dbReference type="GO" id="GO:0000150">
    <property type="term" value="F:DNA strand exchange activity"/>
    <property type="evidence" value="ECO:0007669"/>
    <property type="project" value="UniProtKB-KW"/>
</dbReference>
<keyword evidence="4" id="KW-0238">DNA-binding</keyword>
<name>A0A2S7IZU3_9HYPH</name>
<keyword evidence="2" id="KW-0229">DNA integration</keyword>
<evidence type="ECO:0000256" key="4">
    <source>
        <dbReference type="ARBA" id="ARBA00023125"/>
    </source>
</evidence>
<dbReference type="PROSITE" id="PS51736">
    <property type="entry name" value="RECOMBINASES_3"/>
    <property type="match status" value="1"/>
</dbReference>
<dbReference type="InterPro" id="IPR050639">
    <property type="entry name" value="SSR_resolvase"/>
</dbReference>
<protein>
    <submittedName>
        <fullName evidence="8">DNA invertase</fullName>
    </submittedName>
</protein>
<evidence type="ECO:0000256" key="6">
    <source>
        <dbReference type="PIRSR" id="PIRSR606118-50"/>
    </source>
</evidence>
<reference evidence="8 9" key="1">
    <citation type="submission" date="2018-02" db="EMBL/GenBank/DDBJ databases">
        <title>Draft genome sequence of Ochrobactrum oryzae found in Brazil.</title>
        <authorList>
            <person name="Cerdeira L."/>
            <person name="Andrade F."/>
            <person name="Zacariotto T."/>
            <person name="Barbosa B."/>
            <person name="Santos S."/>
            <person name="Cassetari V."/>
            <person name="Lincopan N."/>
        </authorList>
    </citation>
    <scope>NUCLEOTIDE SEQUENCE [LARGE SCALE GENOMIC DNA]</scope>
    <source>
        <strain evidence="8 9">OA447</strain>
    </source>
</reference>
<evidence type="ECO:0000256" key="3">
    <source>
        <dbReference type="ARBA" id="ARBA00023100"/>
    </source>
</evidence>
<proteinExistence type="inferred from homology"/>
<evidence type="ECO:0000256" key="1">
    <source>
        <dbReference type="ARBA" id="ARBA00009913"/>
    </source>
</evidence>
<keyword evidence="5" id="KW-0233">DNA recombination</keyword>
<dbReference type="InterPro" id="IPR036162">
    <property type="entry name" value="Resolvase-like_N_sf"/>
</dbReference>
<dbReference type="GO" id="GO:0003677">
    <property type="term" value="F:DNA binding"/>
    <property type="evidence" value="ECO:0007669"/>
    <property type="project" value="UniProtKB-KW"/>
</dbReference>
<dbReference type="CDD" id="cd03768">
    <property type="entry name" value="SR_ResInv"/>
    <property type="match status" value="1"/>
</dbReference>
<comment type="similarity">
    <text evidence="1">Belongs to the site-specific recombinase resolvase family.</text>
</comment>
<dbReference type="Pfam" id="PF00239">
    <property type="entry name" value="Resolvase"/>
    <property type="match status" value="1"/>
</dbReference>
<feature type="active site" description="O-(5'-phospho-DNA)-serine intermediate" evidence="6">
    <location>
        <position position="13"/>
    </location>
</feature>
<dbReference type="AlphaFoldDB" id="A0A2S7IZU3"/>
<dbReference type="Gene3D" id="1.10.10.60">
    <property type="entry name" value="Homeodomain-like"/>
    <property type="match status" value="1"/>
</dbReference>
<dbReference type="InterPro" id="IPR006119">
    <property type="entry name" value="Resolv_N"/>
</dbReference>
<dbReference type="EMBL" id="PTRC01000017">
    <property type="protein sequence ID" value="PQA73522.1"/>
    <property type="molecule type" value="Genomic_DNA"/>
</dbReference>
<evidence type="ECO:0000256" key="2">
    <source>
        <dbReference type="ARBA" id="ARBA00022908"/>
    </source>
</evidence>
<dbReference type="Gene3D" id="3.40.50.1390">
    <property type="entry name" value="Resolvase, N-terminal catalytic domain"/>
    <property type="match status" value="1"/>
</dbReference>
<keyword evidence="3" id="KW-0230">DNA invertase</keyword>
<evidence type="ECO:0000256" key="5">
    <source>
        <dbReference type="ARBA" id="ARBA00023172"/>
    </source>
</evidence>
<dbReference type="PANTHER" id="PTHR30461:SF26">
    <property type="entry name" value="RESOLVASE HOMOLOG YNEB"/>
    <property type="match status" value="1"/>
</dbReference>
<sequence length="189" mass="20847">MTTQNLVGYARTSTTDQKAGLEAQLRDLQQVGCSKIFSEELSSVADKRPQLEAVIEWVREGDILVVTKLDRLARSVADLVTITEALRKKGVGLRILAMNLDTSTPTGKLMLNLLGSIAEFERELMLERQREGIAKAKAEGKYAGRQPTARRKADDVMRMKAEGKSANDIVKTLGISRASVFRIIKENAS</sequence>
<dbReference type="PROSITE" id="PS00398">
    <property type="entry name" value="RECOMBINASES_2"/>
    <property type="match status" value="1"/>
</dbReference>
<dbReference type="SMART" id="SM00857">
    <property type="entry name" value="Resolvase"/>
    <property type="match status" value="1"/>
</dbReference>
<evidence type="ECO:0000313" key="9">
    <source>
        <dbReference type="Proteomes" id="UP000238493"/>
    </source>
</evidence>
<dbReference type="Proteomes" id="UP000238493">
    <property type="component" value="Unassembled WGS sequence"/>
</dbReference>
<evidence type="ECO:0000259" key="7">
    <source>
        <dbReference type="PROSITE" id="PS51736"/>
    </source>
</evidence>
<dbReference type="RefSeq" id="WP_104755776.1">
    <property type="nucleotide sequence ID" value="NZ_PTRC01000017.1"/>
</dbReference>
<feature type="domain" description="Resolvase/invertase-type recombinase catalytic" evidence="7">
    <location>
        <begin position="5"/>
        <end position="140"/>
    </location>
</feature>
<dbReference type="SUPFAM" id="SSF53041">
    <property type="entry name" value="Resolvase-like"/>
    <property type="match status" value="1"/>
</dbReference>
<accession>A0A2S7IZU3</accession>
<keyword evidence="9" id="KW-1185">Reference proteome</keyword>
<dbReference type="Pfam" id="PF02796">
    <property type="entry name" value="HTH_7"/>
    <property type="match status" value="1"/>
</dbReference>
<organism evidence="8 9">
    <name type="scientific">Brucella oryzae</name>
    <dbReference type="NCBI Taxonomy" id="335286"/>
    <lineage>
        <taxon>Bacteria</taxon>
        <taxon>Pseudomonadati</taxon>
        <taxon>Pseudomonadota</taxon>
        <taxon>Alphaproteobacteria</taxon>
        <taxon>Hyphomicrobiales</taxon>
        <taxon>Brucellaceae</taxon>
        <taxon>Brucella/Ochrobactrum group</taxon>
        <taxon>Brucella</taxon>
    </lineage>
</organism>
<dbReference type="FunFam" id="3.40.50.1390:FF:000001">
    <property type="entry name" value="DNA recombinase"/>
    <property type="match status" value="1"/>
</dbReference>
<dbReference type="GO" id="GO:0015074">
    <property type="term" value="P:DNA integration"/>
    <property type="evidence" value="ECO:0007669"/>
    <property type="project" value="UniProtKB-KW"/>
</dbReference>
<gene>
    <name evidence="8" type="ORF">C3731_11280</name>
</gene>
<dbReference type="InterPro" id="IPR006118">
    <property type="entry name" value="Recombinase_CS"/>
</dbReference>
<comment type="caution">
    <text evidence="8">The sequence shown here is derived from an EMBL/GenBank/DDBJ whole genome shotgun (WGS) entry which is preliminary data.</text>
</comment>
<dbReference type="InterPro" id="IPR006120">
    <property type="entry name" value="Resolvase_HTH_dom"/>
</dbReference>
<dbReference type="OrthoDB" id="9800103at2"/>
<evidence type="ECO:0000313" key="8">
    <source>
        <dbReference type="EMBL" id="PQA73522.1"/>
    </source>
</evidence>
<dbReference type="PANTHER" id="PTHR30461">
    <property type="entry name" value="DNA-INVERTASE FROM LAMBDOID PROPHAGE"/>
    <property type="match status" value="1"/>
</dbReference>